<accession>A0ABS5UGN4</accession>
<name>A0ABS5UGN4_9LACO</name>
<organism evidence="1 2">
    <name type="scientific">Lactiplantibacillus argentoratensis</name>
    <dbReference type="NCBI Taxonomy" id="271881"/>
    <lineage>
        <taxon>Bacteria</taxon>
        <taxon>Bacillati</taxon>
        <taxon>Bacillota</taxon>
        <taxon>Bacilli</taxon>
        <taxon>Lactobacillales</taxon>
        <taxon>Lactobacillaceae</taxon>
        <taxon>Lactiplantibacillus</taxon>
    </lineage>
</organism>
<proteinExistence type="predicted"/>
<dbReference type="Proteomes" id="UP000694640">
    <property type="component" value="Unassembled WGS sequence"/>
</dbReference>
<protein>
    <submittedName>
        <fullName evidence="1">Uncharacterized protein</fullName>
    </submittedName>
</protein>
<gene>
    <name evidence="1" type="ORF">JKL17_06030</name>
</gene>
<reference evidence="1 2" key="1">
    <citation type="submission" date="2021-01" db="EMBL/GenBank/DDBJ databases">
        <title>High-quality draft genome sequence data of six Lactiplantibacillus plantarum subsp. argentoratensis strains isolated from various Greek sourdoughs.</title>
        <authorList>
            <person name="Syrokou M.K."/>
            <person name="Paramithiotis S."/>
            <person name="Skandamis P.N."/>
            <person name="Drosinos E.H."/>
            <person name="Bosnea L."/>
            <person name="Mataragas M."/>
        </authorList>
    </citation>
    <scope>NUCLEOTIDE SEQUENCE [LARGE SCALE GENOMIC DNA]</scope>
    <source>
        <strain evidence="1 2">LQC 2520</strain>
    </source>
</reference>
<comment type="caution">
    <text evidence="1">The sequence shown here is derived from an EMBL/GenBank/DDBJ whole genome shotgun (WGS) entry which is preliminary data.</text>
</comment>
<dbReference type="EMBL" id="JAEQMM010000003">
    <property type="protein sequence ID" value="MBT1137682.1"/>
    <property type="molecule type" value="Genomic_DNA"/>
</dbReference>
<evidence type="ECO:0000313" key="1">
    <source>
        <dbReference type="EMBL" id="MBT1137682.1"/>
    </source>
</evidence>
<dbReference type="RefSeq" id="WP_214417723.1">
    <property type="nucleotide sequence ID" value="NZ_JAEQMM010000003.1"/>
</dbReference>
<evidence type="ECO:0000313" key="2">
    <source>
        <dbReference type="Proteomes" id="UP000694640"/>
    </source>
</evidence>
<sequence length="49" mass="5451">MVYVLVVNGAVTAVYSNKNATRSDKQRIEKKIQDLAIVGVPYRTKSVLN</sequence>
<keyword evidence="2" id="KW-1185">Reference proteome</keyword>